<dbReference type="Gene3D" id="3.90.550.10">
    <property type="entry name" value="Spore Coat Polysaccharide Biosynthesis Protein SpsA, Chain A"/>
    <property type="match status" value="1"/>
</dbReference>
<dbReference type="GO" id="GO:0016779">
    <property type="term" value="F:nucleotidyltransferase activity"/>
    <property type="evidence" value="ECO:0007669"/>
    <property type="project" value="UniProtKB-KW"/>
</dbReference>
<dbReference type="PANTHER" id="PTHR21485">
    <property type="entry name" value="HAD SUPERFAMILY MEMBERS CMAS AND KDSC"/>
    <property type="match status" value="1"/>
</dbReference>
<dbReference type="CDD" id="cd02513">
    <property type="entry name" value="CMP-NeuAc_Synthase"/>
    <property type="match status" value="1"/>
</dbReference>
<proteinExistence type="predicted"/>
<dbReference type="SUPFAM" id="SSF53448">
    <property type="entry name" value="Nucleotide-diphospho-sugar transferases"/>
    <property type="match status" value="1"/>
</dbReference>
<name>A0ABX7IAV7_9BACT</name>
<organism evidence="1 2">
    <name type="scientific">Dyadobacter sandarakinus</name>
    <dbReference type="NCBI Taxonomy" id="2747268"/>
    <lineage>
        <taxon>Bacteria</taxon>
        <taxon>Pseudomonadati</taxon>
        <taxon>Bacteroidota</taxon>
        <taxon>Cytophagia</taxon>
        <taxon>Cytophagales</taxon>
        <taxon>Spirosomataceae</taxon>
        <taxon>Dyadobacter</taxon>
    </lineage>
</organism>
<dbReference type="InterPro" id="IPR029044">
    <property type="entry name" value="Nucleotide-diphossugar_trans"/>
</dbReference>
<protein>
    <submittedName>
        <fullName evidence="1">Acylneuraminate cytidylyltransferase family protein</fullName>
    </submittedName>
</protein>
<sequence length="236" mass="26448">MHTPKVLGIIPARKQSREVPGKNSKLLNNKPLVSYTIETALQSQLLDTILVSTDSSEILEISRSYDKVETPFTRPAHLATDLIPSIAVVQHALDYYEATGQIFDFICLLQPTVPFRSDRIIDRSIEEIVKCSADSLITVAPIPAKYNPLWAYRLDEHTIRPLVPESAGVFRRQDLPPFFCRNGSVYITSAYLIKEGLITGGKMAVLMDEHENHVNIDSLADWKVAEQIALTFNENA</sequence>
<dbReference type="Pfam" id="PF02348">
    <property type="entry name" value="CTP_transf_3"/>
    <property type="match status" value="1"/>
</dbReference>
<keyword evidence="1" id="KW-0548">Nucleotidyltransferase</keyword>
<reference evidence="1 2" key="1">
    <citation type="submission" date="2020-06" db="EMBL/GenBank/DDBJ databases">
        <title>Dyadobacter sandarakinus sp. nov., isolated from the soil of the Arctic Yellow River Station.</title>
        <authorList>
            <person name="Zhang Y."/>
            <person name="Peng F."/>
        </authorList>
    </citation>
    <scope>NUCLEOTIDE SEQUENCE [LARGE SCALE GENOMIC DNA]</scope>
    <source>
        <strain evidence="1 2">Q3-56</strain>
    </source>
</reference>
<dbReference type="InterPro" id="IPR050793">
    <property type="entry name" value="CMP-NeuNAc_synthase"/>
</dbReference>
<evidence type="ECO:0000313" key="2">
    <source>
        <dbReference type="Proteomes" id="UP000612680"/>
    </source>
</evidence>
<dbReference type="EMBL" id="CP056775">
    <property type="protein sequence ID" value="QRR03241.1"/>
    <property type="molecule type" value="Genomic_DNA"/>
</dbReference>
<dbReference type="InterPro" id="IPR003329">
    <property type="entry name" value="Cytidylyl_trans"/>
</dbReference>
<dbReference type="RefSeq" id="WP_204658989.1">
    <property type="nucleotide sequence ID" value="NZ_CP056775.1"/>
</dbReference>
<gene>
    <name evidence="1" type="ORF">HWI92_21145</name>
</gene>
<accession>A0ABX7IAV7</accession>
<keyword evidence="1" id="KW-0808">Transferase</keyword>
<dbReference type="PANTHER" id="PTHR21485:SF6">
    <property type="entry name" value="N-ACYLNEURAMINATE CYTIDYLYLTRANSFERASE-RELATED"/>
    <property type="match status" value="1"/>
</dbReference>
<evidence type="ECO:0000313" key="1">
    <source>
        <dbReference type="EMBL" id="QRR03241.1"/>
    </source>
</evidence>
<keyword evidence="2" id="KW-1185">Reference proteome</keyword>
<dbReference type="Proteomes" id="UP000612680">
    <property type="component" value="Chromosome"/>
</dbReference>